<name>A0ABR4TKT0_9PROT</name>
<evidence type="ECO:0000313" key="7">
    <source>
        <dbReference type="Proteomes" id="UP000027463"/>
    </source>
</evidence>
<gene>
    <name evidence="6" type="ORF">SMB34_06855</name>
</gene>
<evidence type="ECO:0000256" key="1">
    <source>
        <dbReference type="ARBA" id="ARBA00009437"/>
    </source>
</evidence>
<sequence>MRGREYAELEAFVAVVEEGNFRRAAARLRISASSLSQTIGNLEDRLGVNLLQRTTRSTSLTEPGKRLFERFRPAMAEMAFAVEDIMQFQGRPAGTVRLLLPRLALATQIEPWLGAFHEKYPDIVLELVIEDAPLDIVDAGYDLGITLGELLQKDMVAVRLGPDIHQLAVASPDYLARYGVPQTPADLHGHKCINWRKPGRRKLYNWEFCVDGRWISVAVDGPLIVSHRDTALKAAAQGVGIAFAYWSSRWMQPMIDDGSLVPVLEEFSPPFPGWYLYYPKQRATPPAVRALIDFLRHCHQEGRDAS</sequence>
<dbReference type="PANTHER" id="PTHR30537">
    <property type="entry name" value="HTH-TYPE TRANSCRIPTIONAL REGULATOR"/>
    <property type="match status" value="1"/>
</dbReference>
<dbReference type="RefSeq" id="WP_037991501.1">
    <property type="nucleotide sequence ID" value="NZ_AUNC01000034.1"/>
</dbReference>
<dbReference type="SUPFAM" id="SSF53850">
    <property type="entry name" value="Periplasmic binding protein-like II"/>
    <property type="match status" value="1"/>
</dbReference>
<comment type="caution">
    <text evidence="6">The sequence shown here is derived from an EMBL/GenBank/DDBJ whole genome shotgun (WGS) entry which is preliminary data.</text>
</comment>
<evidence type="ECO:0000313" key="6">
    <source>
        <dbReference type="EMBL" id="KEO53769.1"/>
    </source>
</evidence>
<keyword evidence="2" id="KW-0805">Transcription regulation</keyword>
<dbReference type="Gene3D" id="3.40.190.290">
    <property type="match status" value="1"/>
</dbReference>
<dbReference type="PROSITE" id="PS50931">
    <property type="entry name" value="HTH_LYSR"/>
    <property type="match status" value="1"/>
</dbReference>
<dbReference type="InterPro" id="IPR005119">
    <property type="entry name" value="LysR_subst-bd"/>
</dbReference>
<keyword evidence="4" id="KW-0804">Transcription</keyword>
<keyword evidence="3" id="KW-0238">DNA-binding</keyword>
<dbReference type="Proteomes" id="UP000027463">
    <property type="component" value="Unassembled WGS sequence"/>
</dbReference>
<evidence type="ECO:0000256" key="3">
    <source>
        <dbReference type="ARBA" id="ARBA00023125"/>
    </source>
</evidence>
<dbReference type="InterPro" id="IPR000847">
    <property type="entry name" value="LysR_HTH_N"/>
</dbReference>
<dbReference type="InterPro" id="IPR036390">
    <property type="entry name" value="WH_DNA-bd_sf"/>
</dbReference>
<accession>A0ABR4TKT0</accession>
<feature type="domain" description="HTH lysR-type" evidence="5">
    <location>
        <begin position="4"/>
        <end position="61"/>
    </location>
</feature>
<dbReference type="SUPFAM" id="SSF46785">
    <property type="entry name" value="Winged helix' DNA-binding domain"/>
    <property type="match status" value="1"/>
</dbReference>
<evidence type="ECO:0000256" key="4">
    <source>
        <dbReference type="ARBA" id="ARBA00023163"/>
    </source>
</evidence>
<dbReference type="InterPro" id="IPR036388">
    <property type="entry name" value="WH-like_DNA-bd_sf"/>
</dbReference>
<reference evidence="6 7" key="1">
    <citation type="submission" date="2013-07" db="EMBL/GenBank/DDBJ databases">
        <title>Thalassospira permensis NBRC 106175 Genome Sequencing.</title>
        <authorList>
            <person name="Lai Q."/>
            <person name="Shao Z."/>
        </authorList>
    </citation>
    <scope>NUCLEOTIDE SEQUENCE [LARGE SCALE GENOMIC DNA]</scope>
    <source>
        <strain evidence="6 7">NBRC 106175</strain>
    </source>
</reference>
<keyword evidence="7" id="KW-1185">Reference proteome</keyword>
<protein>
    <recommendedName>
        <fullName evidence="5">HTH lysR-type domain-containing protein</fullName>
    </recommendedName>
</protein>
<comment type="similarity">
    <text evidence="1">Belongs to the LysR transcriptional regulatory family.</text>
</comment>
<dbReference type="InterPro" id="IPR058163">
    <property type="entry name" value="LysR-type_TF_proteobact-type"/>
</dbReference>
<dbReference type="Pfam" id="PF03466">
    <property type="entry name" value="LysR_substrate"/>
    <property type="match status" value="1"/>
</dbReference>
<dbReference type="Gene3D" id="1.10.10.10">
    <property type="entry name" value="Winged helix-like DNA-binding domain superfamily/Winged helix DNA-binding domain"/>
    <property type="match status" value="1"/>
</dbReference>
<evidence type="ECO:0000259" key="5">
    <source>
        <dbReference type="PROSITE" id="PS50931"/>
    </source>
</evidence>
<dbReference type="Pfam" id="PF00126">
    <property type="entry name" value="HTH_1"/>
    <property type="match status" value="1"/>
</dbReference>
<dbReference type="EMBL" id="AUNC01000034">
    <property type="protein sequence ID" value="KEO53769.1"/>
    <property type="molecule type" value="Genomic_DNA"/>
</dbReference>
<evidence type="ECO:0000256" key="2">
    <source>
        <dbReference type="ARBA" id="ARBA00023015"/>
    </source>
</evidence>
<dbReference type="PANTHER" id="PTHR30537:SF1">
    <property type="entry name" value="HTH-TYPE TRANSCRIPTIONAL REGULATOR PGRR"/>
    <property type="match status" value="1"/>
</dbReference>
<proteinExistence type="inferred from homology"/>
<organism evidence="6 7">
    <name type="scientific">Thalassospira permensis NBRC 106175</name>
    <dbReference type="NCBI Taxonomy" id="1353532"/>
    <lineage>
        <taxon>Bacteria</taxon>
        <taxon>Pseudomonadati</taxon>
        <taxon>Pseudomonadota</taxon>
        <taxon>Alphaproteobacteria</taxon>
        <taxon>Rhodospirillales</taxon>
        <taxon>Thalassospiraceae</taxon>
        <taxon>Thalassospira</taxon>
    </lineage>
</organism>